<evidence type="ECO:0000259" key="8">
    <source>
        <dbReference type="PROSITE" id="PS51918"/>
    </source>
</evidence>
<evidence type="ECO:0000256" key="6">
    <source>
        <dbReference type="ARBA" id="ARBA00023004"/>
    </source>
</evidence>
<accession>A0A9D5JVZ3</accession>
<dbReference type="Proteomes" id="UP000649604">
    <property type="component" value="Unassembled WGS sequence"/>
</dbReference>
<evidence type="ECO:0000256" key="5">
    <source>
        <dbReference type="ARBA" id="ARBA00023002"/>
    </source>
</evidence>
<evidence type="ECO:0000256" key="4">
    <source>
        <dbReference type="ARBA" id="ARBA00022723"/>
    </source>
</evidence>
<dbReference type="PANTHER" id="PTHR11228:SF7">
    <property type="entry name" value="PQQA PEPTIDE CYCLASE"/>
    <property type="match status" value="1"/>
</dbReference>
<dbReference type="PROSITE" id="PS51918">
    <property type="entry name" value="RADICAL_SAM"/>
    <property type="match status" value="1"/>
</dbReference>
<evidence type="ECO:0000256" key="1">
    <source>
        <dbReference type="ARBA" id="ARBA00001966"/>
    </source>
</evidence>
<dbReference type="GO" id="GO:0016491">
    <property type="term" value="F:oxidoreductase activity"/>
    <property type="evidence" value="ECO:0007669"/>
    <property type="project" value="UniProtKB-KW"/>
</dbReference>
<keyword evidence="3" id="KW-0949">S-adenosyl-L-methionine</keyword>
<evidence type="ECO:0000313" key="10">
    <source>
        <dbReference type="Proteomes" id="UP000649604"/>
    </source>
</evidence>
<dbReference type="AlphaFoldDB" id="A0A9D5JVZ3"/>
<dbReference type="PANTHER" id="PTHR11228">
    <property type="entry name" value="RADICAL SAM DOMAIN PROTEIN"/>
    <property type="match status" value="1"/>
</dbReference>
<dbReference type="SFLD" id="SFLDS00029">
    <property type="entry name" value="Radical_SAM"/>
    <property type="match status" value="1"/>
</dbReference>
<feature type="domain" description="Radical SAM core" evidence="8">
    <location>
        <begin position="1"/>
        <end position="217"/>
    </location>
</feature>
<dbReference type="SFLD" id="SFLDG01067">
    <property type="entry name" value="SPASM/twitch_domain_containing"/>
    <property type="match status" value="1"/>
</dbReference>
<dbReference type="InterPro" id="IPR000385">
    <property type="entry name" value="MoaA_NifB_PqqE_Fe-S-bd_CS"/>
</dbReference>
<evidence type="ECO:0000256" key="2">
    <source>
        <dbReference type="ARBA" id="ARBA00022485"/>
    </source>
</evidence>
<evidence type="ECO:0000256" key="7">
    <source>
        <dbReference type="ARBA" id="ARBA00023014"/>
    </source>
</evidence>
<evidence type="ECO:0000313" key="9">
    <source>
        <dbReference type="EMBL" id="MBD3325150.1"/>
    </source>
</evidence>
<dbReference type="InterPro" id="IPR050377">
    <property type="entry name" value="Radical_SAM_PqqE_MftC-like"/>
</dbReference>
<keyword evidence="7" id="KW-0411">Iron-sulfur</keyword>
<evidence type="ECO:0000256" key="3">
    <source>
        <dbReference type="ARBA" id="ARBA00022691"/>
    </source>
</evidence>
<dbReference type="GO" id="GO:0051539">
    <property type="term" value="F:4 iron, 4 sulfur cluster binding"/>
    <property type="evidence" value="ECO:0007669"/>
    <property type="project" value="UniProtKB-KW"/>
</dbReference>
<dbReference type="InterPro" id="IPR013785">
    <property type="entry name" value="Aldolase_TIM"/>
</dbReference>
<reference evidence="9" key="1">
    <citation type="submission" date="2019-11" db="EMBL/GenBank/DDBJ databases">
        <title>Microbial mats filling the niche in hypersaline microbial mats.</title>
        <authorList>
            <person name="Wong H.L."/>
            <person name="Macleod F.I."/>
            <person name="White R.A. III"/>
            <person name="Burns B.P."/>
        </authorList>
    </citation>
    <scope>NUCLEOTIDE SEQUENCE</scope>
    <source>
        <strain evidence="9">Rbin_158</strain>
    </source>
</reference>
<dbReference type="CDD" id="cd01335">
    <property type="entry name" value="Radical_SAM"/>
    <property type="match status" value="1"/>
</dbReference>
<keyword evidence="2" id="KW-0004">4Fe-4S</keyword>
<dbReference type="PROSITE" id="PS01305">
    <property type="entry name" value="MOAA_NIFB_PQQE"/>
    <property type="match status" value="1"/>
</dbReference>
<organism evidence="9 10">
    <name type="scientific">candidate division KSB3 bacterium</name>
    <dbReference type="NCBI Taxonomy" id="2044937"/>
    <lineage>
        <taxon>Bacteria</taxon>
        <taxon>candidate division KSB3</taxon>
    </lineage>
</organism>
<dbReference type="InterPro" id="IPR058240">
    <property type="entry name" value="rSAM_sf"/>
</dbReference>
<dbReference type="Gene3D" id="3.20.20.70">
    <property type="entry name" value="Aldolase class I"/>
    <property type="match status" value="1"/>
</dbReference>
<sequence length="323" mass="37221">MQPITEAQMYLTRQCNLRCGYCKLVRDDMDELSLTDWQRAYENLKQIGIKTVKLLGGEPTIKPWLPELLRYSHHVGLKTAVLSNSLFADETLQDLVDGGMWGYFASVDGIEAIKTIDQDASKKSKNGYQMLRKLKEHGVPLLAANVVINKTNMWEIPEVVQRLSDEGFYSNLCTIQYTTNEEKEFCRTTLSDEYRFTEQDRPALQELAQTLIDLKRSGVKISIPESYLRDMPQYAVYSDWQCETPVQLRVDADGGLMLCNEYRTSLADTYNITTLTPERYAQFLQDWQTVRASLECDGCYWSCFLQAEENLQQGKLEFTYFSS</sequence>
<dbReference type="Pfam" id="PF04055">
    <property type="entry name" value="Radical_SAM"/>
    <property type="match status" value="1"/>
</dbReference>
<protein>
    <submittedName>
        <fullName evidence="9">Radical SAM protein</fullName>
    </submittedName>
</protein>
<dbReference type="SUPFAM" id="SSF102114">
    <property type="entry name" value="Radical SAM enzymes"/>
    <property type="match status" value="1"/>
</dbReference>
<keyword evidence="6" id="KW-0408">Iron</keyword>
<comment type="cofactor">
    <cofactor evidence="1">
        <name>[4Fe-4S] cluster</name>
        <dbReference type="ChEBI" id="CHEBI:49883"/>
    </cofactor>
</comment>
<proteinExistence type="predicted"/>
<keyword evidence="5" id="KW-0560">Oxidoreductase</keyword>
<gene>
    <name evidence="9" type="ORF">GF339_11235</name>
</gene>
<dbReference type="InterPro" id="IPR007197">
    <property type="entry name" value="rSAM"/>
</dbReference>
<keyword evidence="4" id="KW-0479">Metal-binding</keyword>
<name>A0A9D5JVZ3_9BACT</name>
<dbReference type="GO" id="GO:0046872">
    <property type="term" value="F:metal ion binding"/>
    <property type="evidence" value="ECO:0007669"/>
    <property type="project" value="UniProtKB-KW"/>
</dbReference>
<dbReference type="EMBL" id="WJJP01000363">
    <property type="protein sequence ID" value="MBD3325150.1"/>
    <property type="molecule type" value="Genomic_DNA"/>
</dbReference>
<comment type="caution">
    <text evidence="9">The sequence shown here is derived from an EMBL/GenBank/DDBJ whole genome shotgun (WGS) entry which is preliminary data.</text>
</comment>